<organism evidence="1 2">
    <name type="scientific">Nonomuraea turkmeniaca</name>
    <dbReference type="NCBI Taxonomy" id="103838"/>
    <lineage>
        <taxon>Bacteria</taxon>
        <taxon>Bacillati</taxon>
        <taxon>Actinomycetota</taxon>
        <taxon>Actinomycetes</taxon>
        <taxon>Streptosporangiales</taxon>
        <taxon>Streptosporangiaceae</taxon>
        <taxon>Nonomuraea</taxon>
    </lineage>
</organism>
<dbReference type="Proteomes" id="UP000309128">
    <property type="component" value="Unassembled WGS sequence"/>
</dbReference>
<reference evidence="1 2" key="1">
    <citation type="submission" date="2019-05" db="EMBL/GenBank/DDBJ databases">
        <title>Draft genome sequence of Nonomuraea turkmeniaca DSM 43926.</title>
        <authorList>
            <person name="Saricaoglu S."/>
            <person name="Isik K."/>
        </authorList>
    </citation>
    <scope>NUCLEOTIDE SEQUENCE [LARGE SCALE GENOMIC DNA]</scope>
    <source>
        <strain evidence="1 2">DSM 43926</strain>
    </source>
</reference>
<dbReference type="AlphaFoldDB" id="A0A5S4FE65"/>
<sequence>MEKVVGAHYGCVKSAYANLPGNREEPAAPPKQPDGYLDVNGRERALVTRQTSRYLETQELVAQGRSLKSISRELNLNYYAVRRYARADSLEEVLAKAVNRPTLLDAYKPYLYEQFAVGCHNASQLFRQIQEQGYGGSLGPVDRYIRLLRKGAAPPPPVSYKPLRAHETLRHL</sequence>
<evidence type="ECO:0000313" key="1">
    <source>
        <dbReference type="EMBL" id="TMR04349.1"/>
    </source>
</evidence>
<proteinExistence type="predicted"/>
<comment type="caution">
    <text evidence="1">The sequence shown here is derived from an EMBL/GenBank/DDBJ whole genome shotgun (WGS) entry which is preliminary data.</text>
</comment>
<name>A0A5S4FE65_9ACTN</name>
<evidence type="ECO:0000313" key="2">
    <source>
        <dbReference type="Proteomes" id="UP000309128"/>
    </source>
</evidence>
<dbReference type="EMBL" id="VCKY01000459">
    <property type="protein sequence ID" value="TMR04349.1"/>
    <property type="molecule type" value="Genomic_DNA"/>
</dbReference>
<gene>
    <name evidence="1" type="ORF">ETD86_53565</name>
</gene>
<accession>A0A5S4FE65</accession>
<feature type="non-terminal residue" evidence="1">
    <location>
        <position position="172"/>
    </location>
</feature>
<keyword evidence="2" id="KW-1185">Reference proteome</keyword>
<protein>
    <submittedName>
        <fullName evidence="1">ISL3 family transposase</fullName>
    </submittedName>
</protein>